<protein>
    <recommendedName>
        <fullName evidence="3">Nucleoside phosphorylase domain-containing protein</fullName>
    </recommendedName>
</protein>
<proteinExistence type="predicted"/>
<dbReference type="InterPro" id="IPR035994">
    <property type="entry name" value="Nucleoside_phosphorylase_sf"/>
</dbReference>
<evidence type="ECO:0000313" key="1">
    <source>
        <dbReference type="EMBL" id="CAI5728945.1"/>
    </source>
</evidence>
<dbReference type="GO" id="GO:0004850">
    <property type="term" value="F:uridine phosphorylase activity"/>
    <property type="evidence" value="ECO:0007669"/>
    <property type="project" value="TreeGrafter"/>
</dbReference>
<accession>A0AAV0TZK0</accession>
<reference evidence="1" key="1">
    <citation type="submission" date="2022-12" db="EMBL/GenBank/DDBJ databases">
        <authorList>
            <person name="Webb A."/>
        </authorList>
    </citation>
    <scope>NUCLEOTIDE SEQUENCE</scope>
    <source>
        <strain evidence="1">Pd1</strain>
    </source>
</reference>
<evidence type="ECO:0008006" key="3">
    <source>
        <dbReference type="Google" id="ProtNLM"/>
    </source>
</evidence>
<evidence type="ECO:0000313" key="2">
    <source>
        <dbReference type="Proteomes" id="UP001162029"/>
    </source>
</evidence>
<dbReference type="Proteomes" id="UP001162029">
    <property type="component" value="Unassembled WGS sequence"/>
</dbReference>
<dbReference type="PANTHER" id="PTHR43691:SF11">
    <property type="entry name" value="FI09636P-RELATED"/>
    <property type="match status" value="1"/>
</dbReference>
<dbReference type="AlphaFoldDB" id="A0AAV0TZK0"/>
<gene>
    <name evidence="1" type="ORF">PDE001_LOCUS4145</name>
</gene>
<name>A0AAV0TZK0_9STRA</name>
<keyword evidence="2" id="KW-1185">Reference proteome</keyword>
<dbReference type="PANTHER" id="PTHR43691">
    <property type="entry name" value="URIDINE PHOSPHORYLASE"/>
    <property type="match status" value="1"/>
</dbReference>
<dbReference type="GO" id="GO:0005829">
    <property type="term" value="C:cytosol"/>
    <property type="evidence" value="ECO:0007669"/>
    <property type="project" value="TreeGrafter"/>
</dbReference>
<comment type="caution">
    <text evidence="1">The sequence shown here is derived from an EMBL/GenBank/DDBJ whole genome shotgun (WGS) entry which is preliminary data.</text>
</comment>
<organism evidence="1 2">
    <name type="scientific">Peronospora destructor</name>
    <dbReference type="NCBI Taxonomy" id="86335"/>
    <lineage>
        <taxon>Eukaryota</taxon>
        <taxon>Sar</taxon>
        <taxon>Stramenopiles</taxon>
        <taxon>Oomycota</taxon>
        <taxon>Peronosporomycetes</taxon>
        <taxon>Peronosporales</taxon>
        <taxon>Peronosporaceae</taxon>
        <taxon>Peronospora</taxon>
    </lineage>
</organism>
<dbReference type="GO" id="GO:0006218">
    <property type="term" value="P:uridine catabolic process"/>
    <property type="evidence" value="ECO:0007669"/>
    <property type="project" value="TreeGrafter"/>
</dbReference>
<dbReference type="EMBL" id="CANTFM010000726">
    <property type="protein sequence ID" value="CAI5728945.1"/>
    <property type="molecule type" value="Genomic_DNA"/>
</dbReference>
<sequence length="169" mass="18118">MGPNMDTATTDSAALQVHKRQEMFNTFGDVKFFIAGGSAERMMNFAHSCSVTKLLEYAGGYDATYIRMGTSGGIGVEPGTVVITSEGVNNKMESVDEVAVLGFTELRPSTCSPKVRDEIIIAAEEVGLLNAVSKTVSFGALNPRGFTGVRQEALCRMLLHYIKAKLSAV</sequence>
<dbReference type="Gene3D" id="3.40.50.1580">
    <property type="entry name" value="Nucleoside phosphorylase domain"/>
    <property type="match status" value="1"/>
</dbReference>
<dbReference type="SUPFAM" id="SSF53167">
    <property type="entry name" value="Purine and uridine phosphorylases"/>
    <property type="match status" value="1"/>
</dbReference>